<dbReference type="Proteomes" id="UP000022910">
    <property type="component" value="Unassembled WGS sequence"/>
</dbReference>
<dbReference type="OrthoDB" id="2413723at2759"/>
<dbReference type="EMBL" id="JEMT01012236">
    <property type="protein sequence ID" value="EXX76439.1"/>
    <property type="molecule type" value="Genomic_DNA"/>
</dbReference>
<name>A0A015L9R2_RHIIW</name>
<comment type="caution">
    <text evidence="1">The sequence shown here is derived from an EMBL/GenBank/DDBJ whole genome shotgun (WGS) entry which is preliminary data.</text>
</comment>
<gene>
    <name evidence="1" type="ORF">RirG_033100</name>
</gene>
<evidence type="ECO:0000313" key="2">
    <source>
        <dbReference type="Proteomes" id="UP000022910"/>
    </source>
</evidence>
<organism evidence="1 2">
    <name type="scientific">Rhizophagus irregularis (strain DAOM 197198w)</name>
    <name type="common">Glomus intraradices</name>
    <dbReference type="NCBI Taxonomy" id="1432141"/>
    <lineage>
        <taxon>Eukaryota</taxon>
        <taxon>Fungi</taxon>
        <taxon>Fungi incertae sedis</taxon>
        <taxon>Mucoromycota</taxon>
        <taxon>Glomeromycotina</taxon>
        <taxon>Glomeromycetes</taxon>
        <taxon>Glomerales</taxon>
        <taxon>Glomeraceae</taxon>
        <taxon>Rhizophagus</taxon>
    </lineage>
</organism>
<evidence type="ECO:0000313" key="1">
    <source>
        <dbReference type="EMBL" id="EXX76439.1"/>
    </source>
</evidence>
<proteinExistence type="predicted"/>
<protein>
    <submittedName>
        <fullName evidence="1">Uncharacterized protein</fullName>
    </submittedName>
</protein>
<sequence>MNTNNQTSHGYSDLPIYQTGNNFAPSHFLDNNNNDQRTSINNVGMSNTFIINTITPTLQNDTFEFYFPLHDNDTRIYYITYTELHPLEIAQFLNNRVNLSCIPDHQFPQHYNIQSLIRQQIQQQVQQPVYQQNSVQQQSFDTIIQPTQQSQFPQQIQSQQSQFPQQIQSQQSQSPQQIQSQRTYQVYSDNNNAYNNFLNSVNGTISDNIQDTRFQNSS</sequence>
<reference evidence="1 2" key="1">
    <citation type="submission" date="2014-02" db="EMBL/GenBank/DDBJ databases">
        <title>Single nucleus genome sequencing reveals high similarity among nuclei of an endomycorrhizal fungus.</title>
        <authorList>
            <person name="Lin K."/>
            <person name="Geurts R."/>
            <person name="Zhang Z."/>
            <person name="Limpens E."/>
            <person name="Saunders D.G."/>
            <person name="Mu D."/>
            <person name="Pang E."/>
            <person name="Cao H."/>
            <person name="Cha H."/>
            <person name="Lin T."/>
            <person name="Zhou Q."/>
            <person name="Shang Y."/>
            <person name="Li Y."/>
            <person name="Ivanov S."/>
            <person name="Sharma T."/>
            <person name="Velzen R.V."/>
            <person name="Ruijter N.D."/>
            <person name="Aanen D.K."/>
            <person name="Win J."/>
            <person name="Kamoun S."/>
            <person name="Bisseling T."/>
            <person name="Huang S."/>
        </authorList>
    </citation>
    <scope>NUCLEOTIDE SEQUENCE [LARGE SCALE GENOMIC DNA]</scope>
    <source>
        <strain evidence="2">DAOM197198w</strain>
    </source>
</reference>
<accession>A0A015L9R2</accession>
<dbReference type="HOGENOM" id="CLU_116854_0_0_1"/>
<dbReference type="AlphaFoldDB" id="A0A015L9R2"/>
<keyword evidence="2" id="KW-1185">Reference proteome</keyword>